<comment type="caution">
    <text evidence="1">The sequence shown here is derived from an EMBL/GenBank/DDBJ whole genome shotgun (WGS) entry which is preliminary data.</text>
</comment>
<name>A0AAD2VUY5_PRORE</name>
<gene>
    <name evidence="2" type="ORF">M0K77_003048</name>
    <name evidence="1" type="ORF">M0K77_RS15240</name>
</gene>
<dbReference type="EMBL" id="ABEXCJ040000006">
    <property type="protein sequence ID" value="ELR5218518.1"/>
    <property type="molecule type" value="Genomic_DNA"/>
</dbReference>
<protein>
    <submittedName>
        <fullName evidence="1">Uncharacterized protein</fullName>
    </submittedName>
</protein>
<dbReference type="AlphaFoldDB" id="A0AAD2VUY5"/>
<organism evidence="1">
    <name type="scientific">Providencia rettgeri</name>
    <dbReference type="NCBI Taxonomy" id="587"/>
    <lineage>
        <taxon>Bacteria</taxon>
        <taxon>Pseudomonadati</taxon>
        <taxon>Pseudomonadota</taxon>
        <taxon>Gammaproteobacteria</taxon>
        <taxon>Enterobacterales</taxon>
        <taxon>Morganellaceae</taxon>
        <taxon>Providencia</taxon>
    </lineage>
</organism>
<sequence>MTVQITINITENNNGTMNYEIIGSHTGRGATDNEIDIAKRMSLGIKKAIEAMKLTNKGKSNAH</sequence>
<proteinExistence type="predicted"/>
<evidence type="ECO:0000313" key="1">
    <source>
        <dbReference type="EMBL" id="ELR5218518.1"/>
    </source>
</evidence>
<reference evidence="1" key="1">
    <citation type="submission" date="2023-10" db="EMBL/GenBank/DDBJ databases">
        <authorList>
            <consortium name="Clinical and Environmental Microbiology Branch: Whole genome sequencing antimicrobial resistance pathogens in the healthcare setting"/>
        </authorList>
    </citation>
    <scope>NUCLEOTIDE SEQUENCE</scope>
    <source>
        <strain evidence="1">2020QW-00022</strain>
    </source>
</reference>
<evidence type="ECO:0000313" key="2">
    <source>
        <dbReference type="EMBL" id="EMR4590705.1"/>
    </source>
</evidence>
<accession>A0AAD2VUY5</accession>
<dbReference type="EMBL" id="ABEXCJ050000006">
    <property type="protein sequence ID" value="EMR4590705.1"/>
    <property type="molecule type" value="Genomic_DNA"/>
</dbReference>